<gene>
    <name evidence="1" type="ORF">GLOINDRAFT_13430</name>
</gene>
<reference evidence="1" key="1">
    <citation type="submission" date="2013-07" db="EMBL/GenBank/DDBJ databases">
        <title>The genome of an arbuscular mycorrhizal fungus provides insights into the evolution of the oldest plant symbiosis.</title>
        <authorList>
            <consortium name="DOE Joint Genome Institute"/>
            <person name="Tisserant E."/>
            <person name="Malbreil M."/>
            <person name="Kuo A."/>
            <person name="Kohler A."/>
            <person name="Symeonidi A."/>
            <person name="Balestrini R."/>
            <person name="Charron P."/>
            <person name="Duensing N."/>
            <person name="Frei-dit-Frey N."/>
            <person name="Gianinazzi-Pearson V."/>
            <person name="Gilbert B."/>
            <person name="Handa Y."/>
            <person name="Hijri M."/>
            <person name="Kaul R."/>
            <person name="Kawaguchi M."/>
            <person name="Krajinski F."/>
            <person name="Lammers P."/>
            <person name="Lapierre D."/>
            <person name="Masclaux F.G."/>
            <person name="Murat C."/>
            <person name="Morin E."/>
            <person name="Ndikumana S."/>
            <person name="Pagni M."/>
            <person name="Petitpierre D."/>
            <person name="Requena N."/>
            <person name="Rosikiewicz P."/>
            <person name="Riley R."/>
            <person name="Saito K."/>
            <person name="San Clemente H."/>
            <person name="Shapiro H."/>
            <person name="van Tuinen D."/>
            <person name="Becard G."/>
            <person name="Bonfante P."/>
            <person name="Paszkowski U."/>
            <person name="Shachar-Hill Y."/>
            <person name="Young J.P."/>
            <person name="Sanders I.R."/>
            <person name="Henrissat B."/>
            <person name="Rensing S.A."/>
            <person name="Grigoriev I.V."/>
            <person name="Corradi N."/>
            <person name="Roux C."/>
            <person name="Martin F."/>
        </authorList>
    </citation>
    <scope>NUCLEOTIDE SEQUENCE</scope>
    <source>
        <strain evidence="1">DAOM 197198</strain>
    </source>
</reference>
<proteinExistence type="predicted"/>
<sequence length="57" mass="6745">MLNSYWMENRNIDLRQTSSNNCRSLVRNTVVTNRNWMFHKNIGKSNNKLTLSTLQNS</sequence>
<protein>
    <submittedName>
        <fullName evidence="1">Uncharacterized protein</fullName>
    </submittedName>
</protein>
<evidence type="ECO:0000313" key="1">
    <source>
        <dbReference type="EMBL" id="ERZ95636.1"/>
    </source>
</evidence>
<dbReference type="AlphaFoldDB" id="U9SKL8"/>
<organism evidence="1">
    <name type="scientific">Rhizophagus irregularis (strain DAOM 181602 / DAOM 197198 / MUCL 43194)</name>
    <name type="common">Arbuscular mycorrhizal fungus</name>
    <name type="synonym">Glomus intraradices</name>
    <dbReference type="NCBI Taxonomy" id="747089"/>
    <lineage>
        <taxon>Eukaryota</taxon>
        <taxon>Fungi</taxon>
        <taxon>Fungi incertae sedis</taxon>
        <taxon>Mucoromycota</taxon>
        <taxon>Glomeromycotina</taxon>
        <taxon>Glomeromycetes</taxon>
        <taxon>Glomerales</taxon>
        <taxon>Glomeraceae</taxon>
        <taxon>Rhizophagus</taxon>
    </lineage>
</organism>
<accession>U9SKL8</accession>
<dbReference type="EMBL" id="KI301088">
    <property type="protein sequence ID" value="ERZ95636.1"/>
    <property type="molecule type" value="Genomic_DNA"/>
</dbReference>
<dbReference type="HOGENOM" id="CLU_2997658_0_0_1"/>
<name>U9SKL8_RHIID</name>